<proteinExistence type="predicted"/>
<feature type="compositionally biased region" description="Basic and acidic residues" evidence="1">
    <location>
        <begin position="536"/>
        <end position="553"/>
    </location>
</feature>
<feature type="compositionally biased region" description="Low complexity" evidence="1">
    <location>
        <begin position="948"/>
        <end position="968"/>
    </location>
</feature>
<feature type="transmembrane region" description="Helical" evidence="2">
    <location>
        <begin position="181"/>
        <end position="202"/>
    </location>
</feature>
<feature type="transmembrane region" description="Helical" evidence="2">
    <location>
        <begin position="116"/>
        <end position="136"/>
    </location>
</feature>
<sequence>MAVILGMAAIGTWAVSTHRISYVITHGISMNPVYYAGDLVVVAKSDSYEVGQIAAYHGGGGRVEVLHRIIGGNAVTGYVFKGDNNPNIDGVNPTADQLIGRAVVHIPKGGIWLKPVLSPTGLGMLGFLVVSGGTAAAKTRRGIPRGSRKKRAKGMAGGGGSWAAAVVVVKAVSRLHPGLRLLALLTAMFVGIGLILGVLGWMKPATQSTPSRLAAGESMTFSYSAKVKPSAAYDGTVAYSPDPIYRSLADFVDLQLQYRGDPGRININARLSSAAGWHSTMQLSQARQFSAERYTSTVLLDLGGIEDRVQDAAKAIGADLGQITIVVTAHVEHSDGTVFEPQLSLAFSQLQLALTNGPESLVVDESGKTTGGGVYPRQISVLGRDLMTAAAARTYAIRLLLIAVVGIIGIGLTALRSVPLATRAQIQRRYGHLLVPIEPVGKQSEPVVTVATFPALVKLAEKYGQMILTWTRPDGADDFVVRDDGVVYRFRIVPARPAAAKPPLSGMPHPARRAQKSAALGIASVINTPGPAAEASADKVKPVKEAAAHKADQGEASPAAEATEAEVQEETAHVPEIAQVRPPELADQKPTREPSSDLGSAAGQADEVPIPEPDQQPKPTLALVGRTAKPERATEVSPVPEENAGETTAARSAEDQSAAVAEETVAAEVTTEAEAPAEPETATQAEVEAEPGTAIPEEDGTGPESTTQAEGEAEAATPVKEKTEPEAAAQAKDETEPEAAAQAKDETEPEAAVQAKDEPEQEAAVQAEKKAEPDAAITENEAEPESIPEPGEAPKAAGTARKATTSTRAKTPRKAAPAKAATAQEHAAAPESSETEGGATERPARRSPRRRQKVAPEAEPVEDAPSGTPAVELRAAAPDVPKEDVAESAANSDAEPAKTAPRKRAASRKPRARKAAAPEAGAQPQAKADNETTVGPGPKAETAKTTGTTIPEAAEPVAETTETTGTESRTAETPEAKGDTEAAEGKSAQDMAAERKAAEELAERNQALEQAITRKAERDQAAADRARKQRLARAAPRDPVYDFLPRPKRPEQD</sequence>
<dbReference type="InterPro" id="IPR050972">
    <property type="entry name" value="SDr-like"/>
</dbReference>
<keyword evidence="2" id="KW-1133">Transmembrane helix</keyword>
<keyword evidence="2" id="KW-0472">Membrane</keyword>
<dbReference type="InterPro" id="IPR035185">
    <property type="entry name" value="DUF5305"/>
</dbReference>
<feature type="compositionally biased region" description="Basic and acidic residues" evidence="1">
    <location>
        <begin position="1012"/>
        <end position="1026"/>
    </location>
</feature>
<feature type="compositionally biased region" description="Low complexity" evidence="1">
    <location>
        <begin position="658"/>
        <end position="686"/>
    </location>
</feature>
<reference evidence="3 4" key="1">
    <citation type="submission" date="2020-08" db="EMBL/GenBank/DDBJ databases">
        <title>Whole genome shotgun sequence of Actinoplanes ianthinogenes NBRC 13996.</title>
        <authorList>
            <person name="Komaki H."/>
            <person name="Tamura T."/>
        </authorList>
    </citation>
    <scope>NUCLEOTIDE SEQUENCE [LARGE SCALE GENOMIC DNA]</scope>
    <source>
        <strain evidence="3 4">NBRC 13996</strain>
    </source>
</reference>
<evidence type="ECO:0000313" key="4">
    <source>
        <dbReference type="Proteomes" id="UP000676967"/>
    </source>
</evidence>
<feature type="compositionally biased region" description="Low complexity" evidence="1">
    <location>
        <begin position="793"/>
        <end position="831"/>
    </location>
</feature>
<name>A0ABN6CIN2_9ACTN</name>
<dbReference type="PANTHER" id="PTHR34403:SF16">
    <property type="entry name" value="GLYCINE, ALANINE AND ASPARAGINE-RICH PROTEIN-LIKE"/>
    <property type="match status" value="1"/>
</dbReference>
<accession>A0ABN6CIN2</accession>
<dbReference type="CDD" id="cd06462">
    <property type="entry name" value="Peptidase_S24_S26"/>
    <property type="match status" value="1"/>
</dbReference>
<keyword evidence="4" id="KW-1185">Reference proteome</keyword>
<evidence type="ECO:0000256" key="1">
    <source>
        <dbReference type="SAM" id="MobiDB-lite"/>
    </source>
</evidence>
<feature type="compositionally biased region" description="Basic residues" evidence="1">
    <location>
        <begin position="900"/>
        <end position="914"/>
    </location>
</feature>
<keyword evidence="2" id="KW-0812">Transmembrane</keyword>
<feature type="compositionally biased region" description="Basic and acidic residues" evidence="1">
    <location>
        <begin position="969"/>
        <end position="984"/>
    </location>
</feature>
<evidence type="ECO:0008006" key="5">
    <source>
        <dbReference type="Google" id="ProtNLM"/>
    </source>
</evidence>
<feature type="compositionally biased region" description="Basic and acidic residues" evidence="1">
    <location>
        <begin position="992"/>
        <end position="1003"/>
    </location>
</feature>
<dbReference type="Pfam" id="PF17231">
    <property type="entry name" value="DUF5305"/>
    <property type="match status" value="1"/>
</dbReference>
<feature type="compositionally biased region" description="Low complexity" evidence="1">
    <location>
        <begin position="704"/>
        <end position="717"/>
    </location>
</feature>
<evidence type="ECO:0000313" key="3">
    <source>
        <dbReference type="EMBL" id="BCJ44329.1"/>
    </source>
</evidence>
<dbReference type="EMBL" id="AP023356">
    <property type="protein sequence ID" value="BCJ44329.1"/>
    <property type="molecule type" value="Genomic_DNA"/>
</dbReference>
<gene>
    <name evidence="3" type="ORF">Aiant_49860</name>
</gene>
<dbReference type="PANTHER" id="PTHR34403">
    <property type="entry name" value="TOL-PAL SYSTEM PROTEIN TOLA"/>
    <property type="match status" value="1"/>
</dbReference>
<organism evidence="3 4">
    <name type="scientific">Actinoplanes ianthinogenes</name>
    <dbReference type="NCBI Taxonomy" id="122358"/>
    <lineage>
        <taxon>Bacteria</taxon>
        <taxon>Bacillati</taxon>
        <taxon>Actinomycetota</taxon>
        <taxon>Actinomycetes</taxon>
        <taxon>Micromonosporales</taxon>
        <taxon>Micromonosporaceae</taxon>
        <taxon>Actinoplanes</taxon>
    </lineage>
</organism>
<feature type="compositionally biased region" description="Basic and acidic residues" evidence="1">
    <location>
        <begin position="584"/>
        <end position="595"/>
    </location>
</feature>
<feature type="compositionally biased region" description="Low complexity" evidence="1">
    <location>
        <begin position="915"/>
        <end position="927"/>
    </location>
</feature>
<evidence type="ECO:0000256" key="2">
    <source>
        <dbReference type="SAM" id="Phobius"/>
    </source>
</evidence>
<feature type="transmembrane region" description="Helical" evidence="2">
    <location>
        <begin position="156"/>
        <end position="175"/>
    </location>
</feature>
<protein>
    <recommendedName>
        <fullName evidence="5">Signal peptidase I</fullName>
    </recommendedName>
</protein>
<feature type="region of interest" description="Disordered" evidence="1">
    <location>
        <begin position="530"/>
        <end position="1053"/>
    </location>
</feature>
<dbReference type="Proteomes" id="UP000676967">
    <property type="component" value="Chromosome"/>
</dbReference>
<feature type="transmembrane region" description="Helical" evidence="2">
    <location>
        <begin position="395"/>
        <end position="415"/>
    </location>
</feature>